<reference evidence="2" key="1">
    <citation type="submission" date="2017-01" db="EMBL/GenBank/DDBJ databases">
        <authorList>
            <person name="Mah S.A."/>
            <person name="Swanson W.J."/>
            <person name="Moy G.W."/>
            <person name="Vacquier V.D."/>
        </authorList>
    </citation>
    <scope>NUCLEOTIDE SEQUENCE [LARGE SCALE GENOMIC DNA]</scope>
    <source>
        <strain evidence="2">C18/9</strain>
    </source>
</reference>
<protein>
    <submittedName>
        <fullName evidence="2">Uncharacterized protein</fullName>
    </submittedName>
</protein>
<evidence type="ECO:0000313" key="3">
    <source>
        <dbReference type="Proteomes" id="UP000219338"/>
    </source>
</evidence>
<dbReference type="AlphaFoldDB" id="A0A284RZ68"/>
<dbReference type="Proteomes" id="UP000219338">
    <property type="component" value="Unassembled WGS sequence"/>
</dbReference>
<proteinExistence type="predicted"/>
<keyword evidence="3" id="KW-1185">Reference proteome</keyword>
<feature type="region of interest" description="Disordered" evidence="1">
    <location>
        <begin position="243"/>
        <end position="264"/>
    </location>
</feature>
<gene>
    <name evidence="2" type="ORF">ARMOST_17489</name>
</gene>
<name>A0A284RZ68_ARMOS</name>
<sequence>MSVAFDTSSEDLILAEVDTVLGDLLTLARQLIDLSASLPAEMSVDNDAAEFDSAVLPIGSTRAPPSGEVRVPPRPQAYTPADMHADARDALVSSSTYLSHLSNLGGGSSSSVRTRVPKARSRFPATRPTEYSNSMAVAESLFTPAPSMHADATFPFAYAQTRTIPSYGSSSAYGPTSAYNPSSAFRSTAFGGYVPPAANAFADVRFGRANPLNGPPPNFGVFERWGSPAQRSAQAYTRPRHGPIAQSKFTTSSNDGQPVVKSQTNSPAKWVYNAPPAPHFIAAPAPRFPQNFAASPFNVDAFQRTPPATPRLNLGASAASPVAKMPQAEASHETNANRGRPVFTNPFDNNKVILEDTWSELGSTTIKQDVAPVQNPKSEAASGSTRPEETSNQNKGFGFTASSRTKIEGLDYNVPFEDIFDLDPADPRIAWWTDRFNEMRALGMI</sequence>
<organism evidence="2 3">
    <name type="scientific">Armillaria ostoyae</name>
    <name type="common">Armillaria root rot fungus</name>
    <dbReference type="NCBI Taxonomy" id="47428"/>
    <lineage>
        <taxon>Eukaryota</taxon>
        <taxon>Fungi</taxon>
        <taxon>Dikarya</taxon>
        <taxon>Basidiomycota</taxon>
        <taxon>Agaricomycotina</taxon>
        <taxon>Agaricomycetes</taxon>
        <taxon>Agaricomycetidae</taxon>
        <taxon>Agaricales</taxon>
        <taxon>Marasmiineae</taxon>
        <taxon>Physalacriaceae</taxon>
        <taxon>Armillaria</taxon>
    </lineage>
</organism>
<dbReference type="OMA" id="PAPHFIA"/>
<accession>A0A284RZ68</accession>
<evidence type="ECO:0000256" key="1">
    <source>
        <dbReference type="SAM" id="MobiDB-lite"/>
    </source>
</evidence>
<dbReference type="OrthoDB" id="2930672at2759"/>
<feature type="compositionally biased region" description="Polar residues" evidence="1">
    <location>
        <begin position="375"/>
        <end position="400"/>
    </location>
</feature>
<feature type="region of interest" description="Disordered" evidence="1">
    <location>
        <begin position="368"/>
        <end position="400"/>
    </location>
</feature>
<feature type="compositionally biased region" description="Polar residues" evidence="1">
    <location>
        <begin position="247"/>
        <end position="264"/>
    </location>
</feature>
<evidence type="ECO:0000313" key="2">
    <source>
        <dbReference type="EMBL" id="SJL14037.1"/>
    </source>
</evidence>
<dbReference type="EMBL" id="FUEG01000022">
    <property type="protein sequence ID" value="SJL14037.1"/>
    <property type="molecule type" value="Genomic_DNA"/>
</dbReference>
<feature type="region of interest" description="Disordered" evidence="1">
    <location>
        <begin position="106"/>
        <end position="127"/>
    </location>
</feature>